<organism evidence="5 6">
    <name type="scientific">Phormidesmis priestleyi ULC007</name>
    <dbReference type="NCBI Taxonomy" id="1920490"/>
    <lineage>
        <taxon>Bacteria</taxon>
        <taxon>Bacillati</taxon>
        <taxon>Cyanobacteriota</taxon>
        <taxon>Cyanophyceae</taxon>
        <taxon>Leptolyngbyales</taxon>
        <taxon>Leptolyngbyaceae</taxon>
        <taxon>Phormidesmis</taxon>
    </lineage>
</organism>
<dbReference type="Proteomes" id="UP000238634">
    <property type="component" value="Unassembled WGS sequence"/>
</dbReference>
<feature type="coiled-coil region" evidence="1">
    <location>
        <begin position="284"/>
        <end position="311"/>
    </location>
</feature>
<proteinExistence type="predicted"/>
<feature type="region of interest" description="Disordered" evidence="2">
    <location>
        <begin position="123"/>
        <end position="151"/>
    </location>
</feature>
<keyword evidence="3" id="KW-1133">Transmembrane helix</keyword>
<dbReference type="Gene3D" id="2.40.50.100">
    <property type="match status" value="1"/>
</dbReference>
<reference evidence="5 6" key="2">
    <citation type="submission" date="2018-03" db="EMBL/GenBank/DDBJ databases">
        <title>The ancient ancestry and fast evolution of plastids.</title>
        <authorList>
            <person name="Moore K.R."/>
            <person name="Magnabosco C."/>
            <person name="Momper L."/>
            <person name="Gold D.A."/>
            <person name="Bosak T."/>
            <person name="Fournier G.P."/>
        </authorList>
    </citation>
    <scope>NUCLEOTIDE SEQUENCE [LARGE SCALE GENOMIC DNA]</scope>
    <source>
        <strain evidence="5 6">ULC007</strain>
    </source>
</reference>
<keyword evidence="3" id="KW-0472">Membrane</keyword>
<dbReference type="EMBL" id="PVWG01000065">
    <property type="protein sequence ID" value="PSB15270.1"/>
    <property type="molecule type" value="Genomic_DNA"/>
</dbReference>
<dbReference type="InterPro" id="IPR058625">
    <property type="entry name" value="MdtA-like_BSH"/>
</dbReference>
<protein>
    <submittedName>
        <fullName evidence="5">NHLP bacteriocin system secretion protein</fullName>
    </submittedName>
</protein>
<reference evidence="5 6" key="1">
    <citation type="submission" date="2018-02" db="EMBL/GenBank/DDBJ databases">
        <authorList>
            <person name="Cohen D.B."/>
            <person name="Kent A.D."/>
        </authorList>
    </citation>
    <scope>NUCLEOTIDE SEQUENCE [LARGE SCALE GENOMIC DNA]</scope>
    <source>
        <strain evidence="5 6">ULC007</strain>
    </source>
</reference>
<gene>
    <name evidence="5" type="ORF">C7B65_24770</name>
</gene>
<dbReference type="PANTHER" id="PTHR30386">
    <property type="entry name" value="MEMBRANE FUSION SUBUNIT OF EMRAB-TOLC MULTIDRUG EFFLUX PUMP"/>
    <property type="match status" value="1"/>
</dbReference>
<dbReference type="PRINTS" id="PR01490">
    <property type="entry name" value="RTXTOXIND"/>
</dbReference>
<dbReference type="Pfam" id="PF25917">
    <property type="entry name" value="BSH_RND"/>
    <property type="match status" value="1"/>
</dbReference>
<evidence type="ECO:0000256" key="2">
    <source>
        <dbReference type="SAM" id="MobiDB-lite"/>
    </source>
</evidence>
<feature type="domain" description="Multidrug resistance protein MdtA-like barrel-sandwich hybrid" evidence="4">
    <location>
        <begin position="73"/>
        <end position="336"/>
    </location>
</feature>
<dbReference type="AlphaFoldDB" id="A0A2T1D463"/>
<sequence>MLDQKRDLFRKESLERLSSPEQLDQLMQVVGPKSWLPLVTLGGLTFVAIVWSIVGRLPMTVTGQGVLIRPQKVVLVQTRSAGQILTIDVKAGDSVKKGDILATLDPDPELKKQLQQELNKLSELQDQNQQASSLQGQRLEREGKSSAQQQQTLLKSLQNAQSLTPILRDKDLESLQSDRQNSQQRVQSLQTLLPVLQDRVKKRQQLLQEGAVSSELVLQAQQEYLSNQAVLADAQSQLKRIGAKEAEAERQYLASLTSMSGIEAQLRELDSQETSFAQQNLESNHTRQNRIQEVKRNIARLEVELKEKSKIQSGYSGRVEEIAAKPGQVISTGSNIATLNVETPSDKLVSVTYFAVQDGKRIKPGMPVQVTPSTVKRERFGGVTGSVTSVSSLPATPQGALVLIGNEETVKSLMSGDRNLEVFAQLQEDPTTESGYQWSSSKGPQQKLSAATTTTVRVKVGEQSPISYIIPLLKSLVDS</sequence>
<evidence type="ECO:0000256" key="1">
    <source>
        <dbReference type="SAM" id="Coils"/>
    </source>
</evidence>
<dbReference type="RefSeq" id="WP_106254194.1">
    <property type="nucleotide sequence ID" value="NZ_PVWG01000065.1"/>
</dbReference>
<dbReference type="InterPro" id="IPR050739">
    <property type="entry name" value="MFP"/>
</dbReference>
<feature type="compositionally biased region" description="Polar residues" evidence="2">
    <location>
        <begin position="126"/>
        <end position="136"/>
    </location>
</feature>
<keyword evidence="3" id="KW-0812">Transmembrane</keyword>
<evidence type="ECO:0000313" key="5">
    <source>
        <dbReference type="EMBL" id="PSB15270.1"/>
    </source>
</evidence>
<dbReference type="InterPro" id="IPR022275">
    <property type="entry name" value="NHPM_bacteriocin_SS_HylD"/>
</dbReference>
<accession>A0A2T1D463</accession>
<evidence type="ECO:0000313" key="6">
    <source>
        <dbReference type="Proteomes" id="UP000238634"/>
    </source>
</evidence>
<dbReference type="NCBIfam" id="TIGR03794">
    <property type="entry name" value="NHLM_micro_HlyD"/>
    <property type="match status" value="1"/>
</dbReference>
<keyword evidence="6" id="KW-1185">Reference proteome</keyword>
<name>A0A2T1D463_9CYAN</name>
<feature type="transmembrane region" description="Helical" evidence="3">
    <location>
        <begin position="35"/>
        <end position="54"/>
    </location>
</feature>
<comment type="caution">
    <text evidence="5">The sequence shown here is derived from an EMBL/GenBank/DDBJ whole genome shotgun (WGS) entry which is preliminary data.</text>
</comment>
<evidence type="ECO:0000259" key="4">
    <source>
        <dbReference type="Pfam" id="PF25917"/>
    </source>
</evidence>
<keyword evidence="1" id="KW-0175">Coiled coil</keyword>
<evidence type="ECO:0000256" key="3">
    <source>
        <dbReference type="SAM" id="Phobius"/>
    </source>
</evidence>